<dbReference type="AlphaFoldDB" id="A0A6H5GFL2"/>
<accession>A0A6H5GFL2</accession>
<reference evidence="1 2" key="1">
    <citation type="submission" date="2020-02" db="EMBL/GenBank/DDBJ databases">
        <authorList>
            <person name="Ferguson B K."/>
        </authorList>
    </citation>
    <scope>NUCLEOTIDE SEQUENCE [LARGE SCALE GENOMIC DNA]</scope>
</reference>
<evidence type="ECO:0000313" key="1">
    <source>
        <dbReference type="EMBL" id="CAB0002197.1"/>
    </source>
</evidence>
<dbReference type="EMBL" id="CADCXU010011968">
    <property type="protein sequence ID" value="CAB0002197.1"/>
    <property type="molecule type" value="Genomic_DNA"/>
</dbReference>
<gene>
    <name evidence="1" type="ORF">NTEN_LOCUS7984</name>
</gene>
<protein>
    <submittedName>
        <fullName evidence="1">Uncharacterized protein</fullName>
    </submittedName>
</protein>
<proteinExistence type="predicted"/>
<keyword evidence="2" id="KW-1185">Reference proteome</keyword>
<dbReference type="Proteomes" id="UP000479000">
    <property type="component" value="Unassembled WGS sequence"/>
</dbReference>
<organism evidence="1 2">
    <name type="scientific">Nesidiocoris tenuis</name>
    <dbReference type="NCBI Taxonomy" id="355587"/>
    <lineage>
        <taxon>Eukaryota</taxon>
        <taxon>Metazoa</taxon>
        <taxon>Ecdysozoa</taxon>
        <taxon>Arthropoda</taxon>
        <taxon>Hexapoda</taxon>
        <taxon>Insecta</taxon>
        <taxon>Pterygota</taxon>
        <taxon>Neoptera</taxon>
        <taxon>Paraneoptera</taxon>
        <taxon>Hemiptera</taxon>
        <taxon>Heteroptera</taxon>
        <taxon>Panheteroptera</taxon>
        <taxon>Cimicomorpha</taxon>
        <taxon>Miridae</taxon>
        <taxon>Dicyphina</taxon>
        <taxon>Nesidiocoris</taxon>
    </lineage>
</organism>
<evidence type="ECO:0000313" key="2">
    <source>
        <dbReference type="Proteomes" id="UP000479000"/>
    </source>
</evidence>
<sequence length="186" mass="21237">MRPSPRRDYNALFHKHDDVITLFERASRKRKSIHSDTWREIAHYTHEEEIGRNRRMLRNPSPEIGGECVGPDEQRAMLLVILCETMRAPRQPQRSYATAPASAQRLYRKSLLTNDLQFPAAIIPQDLWHRFSPLLFGRLSLSAAERLSTSPPGDQLPLAENGLANGEPLMYSARAHFLNLTSRPGK</sequence>
<name>A0A6H5GFL2_9HEMI</name>